<feature type="transmembrane region" description="Helical" evidence="6">
    <location>
        <begin position="20"/>
        <end position="41"/>
    </location>
</feature>
<feature type="transmembrane region" description="Helical" evidence="6">
    <location>
        <begin position="151"/>
        <end position="175"/>
    </location>
</feature>
<feature type="transmembrane region" description="Helical" evidence="6">
    <location>
        <begin position="61"/>
        <end position="82"/>
    </location>
</feature>
<evidence type="ECO:0008006" key="9">
    <source>
        <dbReference type="Google" id="ProtNLM"/>
    </source>
</evidence>
<dbReference type="Proteomes" id="UP001500236">
    <property type="component" value="Unassembled WGS sequence"/>
</dbReference>
<dbReference type="PANTHER" id="PTHR10057:SF0">
    <property type="entry name" value="TRANSLOCATOR PROTEIN"/>
    <property type="match status" value="1"/>
</dbReference>
<accession>A0ABP6M0F9</accession>
<feature type="transmembrane region" description="Helical" evidence="6">
    <location>
        <begin position="121"/>
        <end position="144"/>
    </location>
</feature>
<evidence type="ECO:0000256" key="6">
    <source>
        <dbReference type="SAM" id="Phobius"/>
    </source>
</evidence>
<reference evidence="8" key="1">
    <citation type="journal article" date="2019" name="Int. J. Syst. Evol. Microbiol.">
        <title>The Global Catalogue of Microorganisms (GCM) 10K type strain sequencing project: providing services to taxonomists for standard genome sequencing and annotation.</title>
        <authorList>
            <consortium name="The Broad Institute Genomics Platform"/>
            <consortium name="The Broad Institute Genome Sequencing Center for Infectious Disease"/>
            <person name="Wu L."/>
            <person name="Ma J."/>
        </authorList>
    </citation>
    <scope>NUCLEOTIDE SEQUENCE [LARGE SCALE GENOMIC DNA]</scope>
    <source>
        <strain evidence="8">JCM 14309</strain>
    </source>
</reference>
<name>A0ABP6M0F9_9MICC</name>
<feature type="transmembrane region" description="Helical" evidence="6">
    <location>
        <begin position="94"/>
        <end position="115"/>
    </location>
</feature>
<dbReference type="InterPro" id="IPR004307">
    <property type="entry name" value="TspO_MBR"/>
</dbReference>
<evidence type="ECO:0000313" key="7">
    <source>
        <dbReference type="EMBL" id="GAA3063638.1"/>
    </source>
</evidence>
<keyword evidence="8" id="KW-1185">Reference proteome</keyword>
<dbReference type="Pfam" id="PF03073">
    <property type="entry name" value="TspO_MBR"/>
    <property type="match status" value="1"/>
</dbReference>
<evidence type="ECO:0000256" key="5">
    <source>
        <dbReference type="ARBA" id="ARBA00023136"/>
    </source>
</evidence>
<dbReference type="Gene3D" id="1.20.1260.100">
    <property type="entry name" value="TspO/MBR protein"/>
    <property type="match status" value="1"/>
</dbReference>
<dbReference type="InterPro" id="IPR038330">
    <property type="entry name" value="TspO/MBR-related_sf"/>
</dbReference>
<evidence type="ECO:0000256" key="4">
    <source>
        <dbReference type="ARBA" id="ARBA00022989"/>
    </source>
</evidence>
<comment type="similarity">
    <text evidence="2">Belongs to the TspO/BZRP family.</text>
</comment>
<evidence type="ECO:0000256" key="3">
    <source>
        <dbReference type="ARBA" id="ARBA00022692"/>
    </source>
</evidence>
<keyword evidence="4 6" id="KW-1133">Transmembrane helix</keyword>
<dbReference type="PANTHER" id="PTHR10057">
    <property type="entry name" value="PERIPHERAL-TYPE BENZODIAZEPINE RECEPTOR"/>
    <property type="match status" value="1"/>
</dbReference>
<protein>
    <recommendedName>
        <fullName evidence="9">Tryptophan-rich sensory protein</fullName>
    </recommendedName>
</protein>
<keyword evidence="3 6" id="KW-0812">Transmembrane</keyword>
<dbReference type="PIRSF" id="PIRSF005859">
    <property type="entry name" value="PBR"/>
    <property type="match status" value="1"/>
</dbReference>
<comment type="subcellular location">
    <subcellularLocation>
        <location evidence="1">Membrane</location>
        <topology evidence="1">Multi-pass membrane protein</topology>
    </subcellularLocation>
</comment>
<evidence type="ECO:0000256" key="1">
    <source>
        <dbReference type="ARBA" id="ARBA00004141"/>
    </source>
</evidence>
<keyword evidence="5 6" id="KW-0472">Membrane</keyword>
<proteinExistence type="inferred from homology"/>
<dbReference type="RefSeq" id="WP_344685957.1">
    <property type="nucleotide sequence ID" value="NZ_BAAAVT010000009.1"/>
</dbReference>
<comment type="caution">
    <text evidence="7">The sequence shown here is derived from an EMBL/GenBank/DDBJ whole genome shotgun (WGS) entry which is preliminary data.</text>
</comment>
<dbReference type="EMBL" id="BAAAVT010000009">
    <property type="protein sequence ID" value="GAA3063638.1"/>
    <property type="molecule type" value="Genomic_DNA"/>
</dbReference>
<sequence length="176" mass="19033">MTAHSADAATQRPDLPAQILALLVLLALPMGVGFLGSALTSDQVDGWYAQADVAPWNPPNWVFGPVWTVLYLTMGLAAWLVWRERAAPGRPRALGLFALQLVLNGLWTPIFFGAYPLWGSAALWLAFAVIVAMIAAVVATILAFRRVRGFAAALLLPYLAWILYASTLNLSIAVMN</sequence>
<dbReference type="CDD" id="cd15904">
    <property type="entry name" value="TSPO_MBR"/>
    <property type="match status" value="1"/>
</dbReference>
<gene>
    <name evidence="7" type="ORF">GCM10010529_16010</name>
</gene>
<evidence type="ECO:0000313" key="8">
    <source>
        <dbReference type="Proteomes" id="UP001500236"/>
    </source>
</evidence>
<organism evidence="7 8">
    <name type="scientific">Nesterenkonia aethiopica</name>
    <dbReference type="NCBI Taxonomy" id="269144"/>
    <lineage>
        <taxon>Bacteria</taxon>
        <taxon>Bacillati</taxon>
        <taxon>Actinomycetota</taxon>
        <taxon>Actinomycetes</taxon>
        <taxon>Micrococcales</taxon>
        <taxon>Micrococcaceae</taxon>
        <taxon>Nesterenkonia</taxon>
    </lineage>
</organism>
<evidence type="ECO:0000256" key="2">
    <source>
        <dbReference type="ARBA" id="ARBA00007524"/>
    </source>
</evidence>